<accession>A0A2G7T6W0</accession>
<dbReference type="InterPro" id="IPR001347">
    <property type="entry name" value="SIS_dom"/>
</dbReference>
<dbReference type="SUPFAM" id="SSF53697">
    <property type="entry name" value="SIS domain"/>
    <property type="match status" value="1"/>
</dbReference>
<gene>
    <name evidence="6" type="ORF">CTI11_12085</name>
</gene>
<dbReference type="PANTHER" id="PTHR30514">
    <property type="entry name" value="GLUCOKINASE"/>
    <property type="match status" value="1"/>
</dbReference>
<keyword evidence="3" id="KW-0804">Transcription</keyword>
<dbReference type="PROSITE" id="PS51464">
    <property type="entry name" value="SIS"/>
    <property type="match status" value="1"/>
</dbReference>
<dbReference type="InterPro" id="IPR009057">
    <property type="entry name" value="Homeodomain-like_sf"/>
</dbReference>
<sequence>MSVQDDIRQRFAELSPALQQVARFVLEHPNDVVTASMRSVGTRAGSPPATLVRFAQWLGFDGWPQLKQAFAQDMGLGSDEAYGQRAKALVGRAGDHDLVGETFEVHRRNLEATERRLGDALQQACALLEKARSVHVAGFRASYPVAFSFVYVYRLLRASVHLLDGQGGTLEMQCRAMERGDALLVVAFAPYSREALAVAQAARDAGCRIVALTDSLASPLALLADATLLFSLHSPSFFPSITSAVALSEALVELLASRAGKGVVQRIDQAEEQLFASGAYLEAPRSRKAGRD</sequence>
<dbReference type="InterPro" id="IPR046348">
    <property type="entry name" value="SIS_dom_sf"/>
</dbReference>
<dbReference type="InterPro" id="IPR035472">
    <property type="entry name" value="RpiR-like_SIS"/>
</dbReference>
<dbReference type="GO" id="GO:0003700">
    <property type="term" value="F:DNA-binding transcription factor activity"/>
    <property type="evidence" value="ECO:0007669"/>
    <property type="project" value="InterPro"/>
</dbReference>
<dbReference type="InterPro" id="IPR036388">
    <property type="entry name" value="WH-like_DNA-bd_sf"/>
</dbReference>
<feature type="domain" description="HTH rpiR-type" evidence="4">
    <location>
        <begin position="1"/>
        <end position="77"/>
    </location>
</feature>
<dbReference type="GO" id="GO:0097367">
    <property type="term" value="F:carbohydrate derivative binding"/>
    <property type="evidence" value="ECO:0007669"/>
    <property type="project" value="InterPro"/>
</dbReference>
<dbReference type="SUPFAM" id="SSF46689">
    <property type="entry name" value="Homeodomain-like"/>
    <property type="match status" value="1"/>
</dbReference>
<protein>
    <submittedName>
        <fullName evidence="6">DNA-binding protein</fullName>
    </submittedName>
</protein>
<name>A0A2G7T6W0_9FLAO</name>
<dbReference type="Pfam" id="PF01418">
    <property type="entry name" value="HTH_6"/>
    <property type="match status" value="1"/>
</dbReference>
<evidence type="ECO:0000259" key="4">
    <source>
        <dbReference type="PROSITE" id="PS51071"/>
    </source>
</evidence>
<evidence type="ECO:0000256" key="3">
    <source>
        <dbReference type="ARBA" id="ARBA00023163"/>
    </source>
</evidence>
<dbReference type="CDD" id="cd05013">
    <property type="entry name" value="SIS_RpiR"/>
    <property type="match status" value="1"/>
</dbReference>
<dbReference type="InterPro" id="IPR047640">
    <property type="entry name" value="RpiR-like"/>
</dbReference>
<dbReference type="Gene3D" id="3.40.50.10490">
    <property type="entry name" value="Glucose-6-phosphate isomerase like protein, domain 1"/>
    <property type="match status" value="1"/>
</dbReference>
<evidence type="ECO:0000256" key="1">
    <source>
        <dbReference type="ARBA" id="ARBA00023015"/>
    </source>
</evidence>
<dbReference type="PROSITE" id="PS51071">
    <property type="entry name" value="HTH_RPIR"/>
    <property type="match status" value="1"/>
</dbReference>
<dbReference type="InterPro" id="IPR000281">
    <property type="entry name" value="HTH_RpiR"/>
</dbReference>
<proteinExistence type="predicted"/>
<dbReference type="Pfam" id="PF01380">
    <property type="entry name" value="SIS"/>
    <property type="match status" value="1"/>
</dbReference>
<comment type="caution">
    <text evidence="6">The sequence shown here is derived from an EMBL/GenBank/DDBJ whole genome shotgun (WGS) entry which is preliminary data.</text>
</comment>
<evidence type="ECO:0000259" key="5">
    <source>
        <dbReference type="PROSITE" id="PS51464"/>
    </source>
</evidence>
<organism evidence="6">
    <name type="scientific">Chryseobacterium sp. B5</name>
    <dbReference type="NCBI Taxonomy" id="2050562"/>
    <lineage>
        <taxon>Bacteria</taxon>
        <taxon>Pseudomonadati</taxon>
        <taxon>Bacteroidota</taxon>
        <taxon>Flavobacteriia</taxon>
        <taxon>Flavobacteriales</taxon>
        <taxon>Weeksellaceae</taxon>
        <taxon>Chryseobacterium group</taxon>
        <taxon>Chryseobacterium</taxon>
    </lineage>
</organism>
<feature type="domain" description="SIS" evidence="5">
    <location>
        <begin position="124"/>
        <end position="261"/>
    </location>
</feature>
<evidence type="ECO:0000256" key="2">
    <source>
        <dbReference type="ARBA" id="ARBA00023125"/>
    </source>
</evidence>
<dbReference type="PANTHER" id="PTHR30514:SF18">
    <property type="entry name" value="RPIR-FAMILY TRANSCRIPTIONAL REGULATOR"/>
    <property type="match status" value="1"/>
</dbReference>
<dbReference type="GO" id="GO:0003677">
    <property type="term" value="F:DNA binding"/>
    <property type="evidence" value="ECO:0007669"/>
    <property type="project" value="UniProtKB-KW"/>
</dbReference>
<evidence type="ECO:0000313" key="6">
    <source>
        <dbReference type="EMBL" id="PII35682.1"/>
    </source>
</evidence>
<keyword evidence="2 6" id="KW-0238">DNA-binding</keyword>
<keyword evidence="1" id="KW-0805">Transcription regulation</keyword>
<dbReference type="GO" id="GO:1901135">
    <property type="term" value="P:carbohydrate derivative metabolic process"/>
    <property type="evidence" value="ECO:0007669"/>
    <property type="project" value="InterPro"/>
</dbReference>
<reference evidence="6" key="1">
    <citation type="submission" date="2017-10" db="EMBL/GenBank/DDBJ databases">
        <title>Chryseobacterium sp. B5 is a hydrocarbonoclastic and plant growth promoting bacterium.</title>
        <authorList>
            <person name="Thijs S."/>
            <person name="Gkorezis P."/>
            <person name="Van Hamme J."/>
        </authorList>
    </citation>
    <scope>NUCLEOTIDE SEQUENCE</scope>
    <source>
        <strain evidence="6">B5</strain>
    </source>
</reference>
<dbReference type="Gene3D" id="1.10.10.10">
    <property type="entry name" value="Winged helix-like DNA-binding domain superfamily/Winged helix DNA-binding domain"/>
    <property type="match status" value="1"/>
</dbReference>
<dbReference type="AlphaFoldDB" id="A0A2G7T6W0"/>
<dbReference type="EMBL" id="PEKC01000037">
    <property type="protein sequence ID" value="PII35682.1"/>
    <property type="molecule type" value="Genomic_DNA"/>
</dbReference>